<comment type="caution">
    <text evidence="2">The sequence shown here is derived from an EMBL/GenBank/DDBJ whole genome shotgun (WGS) entry which is preliminary data.</text>
</comment>
<evidence type="ECO:0000313" key="3">
    <source>
        <dbReference type="Proteomes" id="UP001066276"/>
    </source>
</evidence>
<sequence length="82" mass="9166">MSVHKRTSAENPQKMKPRLQSHTVRCPGARLRAAHPQVAISSRSRTLRRRTAKRNEDKGKESGGQKGGRETHGKKQKGGERV</sequence>
<reference evidence="2" key="1">
    <citation type="journal article" date="2022" name="bioRxiv">
        <title>Sequencing and chromosome-scale assembly of the giantPleurodeles waltlgenome.</title>
        <authorList>
            <person name="Brown T."/>
            <person name="Elewa A."/>
            <person name="Iarovenko S."/>
            <person name="Subramanian E."/>
            <person name="Araus A.J."/>
            <person name="Petzold A."/>
            <person name="Susuki M."/>
            <person name="Suzuki K.-i.T."/>
            <person name="Hayashi T."/>
            <person name="Toyoda A."/>
            <person name="Oliveira C."/>
            <person name="Osipova E."/>
            <person name="Leigh N.D."/>
            <person name="Simon A."/>
            <person name="Yun M.H."/>
        </authorList>
    </citation>
    <scope>NUCLEOTIDE SEQUENCE</scope>
    <source>
        <strain evidence="2">20211129_DDA</strain>
        <tissue evidence="2">Liver</tissue>
    </source>
</reference>
<evidence type="ECO:0000256" key="1">
    <source>
        <dbReference type="SAM" id="MobiDB-lite"/>
    </source>
</evidence>
<organism evidence="2 3">
    <name type="scientific">Pleurodeles waltl</name>
    <name type="common">Iberian ribbed newt</name>
    <dbReference type="NCBI Taxonomy" id="8319"/>
    <lineage>
        <taxon>Eukaryota</taxon>
        <taxon>Metazoa</taxon>
        <taxon>Chordata</taxon>
        <taxon>Craniata</taxon>
        <taxon>Vertebrata</taxon>
        <taxon>Euteleostomi</taxon>
        <taxon>Amphibia</taxon>
        <taxon>Batrachia</taxon>
        <taxon>Caudata</taxon>
        <taxon>Salamandroidea</taxon>
        <taxon>Salamandridae</taxon>
        <taxon>Pleurodelinae</taxon>
        <taxon>Pleurodeles</taxon>
    </lineage>
</organism>
<name>A0AAV7M316_PLEWA</name>
<proteinExistence type="predicted"/>
<keyword evidence="3" id="KW-1185">Reference proteome</keyword>
<dbReference type="AlphaFoldDB" id="A0AAV7M316"/>
<dbReference type="EMBL" id="JANPWB010000014">
    <property type="protein sequence ID" value="KAJ1097514.1"/>
    <property type="molecule type" value="Genomic_DNA"/>
</dbReference>
<feature type="region of interest" description="Disordered" evidence="1">
    <location>
        <begin position="1"/>
        <end position="82"/>
    </location>
</feature>
<gene>
    <name evidence="2" type="ORF">NDU88_002632</name>
</gene>
<accession>A0AAV7M316</accession>
<protein>
    <submittedName>
        <fullName evidence="2">Uncharacterized protein</fullName>
    </submittedName>
</protein>
<feature type="compositionally biased region" description="Basic and acidic residues" evidence="1">
    <location>
        <begin position="53"/>
        <end position="82"/>
    </location>
</feature>
<dbReference type="Proteomes" id="UP001066276">
    <property type="component" value="Chromosome 10"/>
</dbReference>
<evidence type="ECO:0000313" key="2">
    <source>
        <dbReference type="EMBL" id="KAJ1097514.1"/>
    </source>
</evidence>